<proteinExistence type="inferred from homology"/>
<keyword evidence="2" id="KW-0378">Hydrolase</keyword>
<dbReference type="PIRSF" id="PIRSF001112">
    <property type="entry name" value="Epoxide_hydrolase"/>
    <property type="match status" value="1"/>
</dbReference>
<dbReference type="InterPro" id="IPR029058">
    <property type="entry name" value="AB_hydrolase_fold"/>
</dbReference>
<comment type="caution">
    <text evidence="4">The sequence shown here is derived from an EMBL/GenBank/DDBJ whole genome shotgun (WGS) entry which is preliminary data.</text>
</comment>
<comment type="similarity">
    <text evidence="1">Belongs to the peptidase S33 family.</text>
</comment>
<feature type="domain" description="Epoxide hydrolase N-terminal" evidence="3">
    <location>
        <begin position="6"/>
        <end position="112"/>
    </location>
</feature>
<dbReference type="Proteomes" id="UP001562354">
    <property type="component" value="Unassembled WGS sequence"/>
</dbReference>
<organism evidence="4 5">
    <name type="scientific">Neodothiora populina</name>
    <dbReference type="NCBI Taxonomy" id="2781224"/>
    <lineage>
        <taxon>Eukaryota</taxon>
        <taxon>Fungi</taxon>
        <taxon>Dikarya</taxon>
        <taxon>Ascomycota</taxon>
        <taxon>Pezizomycotina</taxon>
        <taxon>Dothideomycetes</taxon>
        <taxon>Dothideomycetidae</taxon>
        <taxon>Dothideales</taxon>
        <taxon>Dothioraceae</taxon>
        <taxon>Neodothiora</taxon>
    </lineage>
</organism>
<dbReference type="RefSeq" id="XP_069200636.1">
    <property type="nucleotide sequence ID" value="XM_069342825.1"/>
</dbReference>
<dbReference type="InterPro" id="IPR016292">
    <property type="entry name" value="Epoxide_hydrolase"/>
</dbReference>
<name>A0ABR3PDZ3_9PEZI</name>
<dbReference type="PANTHER" id="PTHR21661:SF79">
    <property type="entry name" value="EPOXIDE HYDROLASE"/>
    <property type="match status" value="1"/>
</dbReference>
<gene>
    <name evidence="4" type="ORF">AAFC00_003365</name>
</gene>
<dbReference type="Pfam" id="PF06441">
    <property type="entry name" value="EHN"/>
    <property type="match status" value="1"/>
</dbReference>
<sequence length="381" mass="44141">MSEEVRRFKVVIPEEEVKRYYQKIRDTRVPTKDIVPDAGSDYGFTTEWATDLYSAWAEKYDWHSEQKIINQWPHFITELEGIDIHFIHQRSQSPDAYPLLLVHGWPGSFYEFSRVINPLTDANSSLPFHCVVPSLPGFCWSSGPPRGWTLQDTARIFDALMRRLGYETFAVQTGDWGHWVGRELGAQYTDSCKAVHLNFAPAPLPEGAKLTEREAKVQGRVDDWLENHMGYAIMMRTRPHTVGWMLQDNPVGIMVWLGEKYNEAAHPKKQQLDEWKTHILTTVSLYYFTNCIMTSSLPYYENVRHEKFAQFAMRPKNRIQCPFGYTSFYWDTEPSSKRAVERTGNLVFYRERDDGGHFAAVESPEGIVEDVRELVRIALGS</sequence>
<protein>
    <recommendedName>
        <fullName evidence="3">Epoxide hydrolase N-terminal domain-containing protein</fullName>
    </recommendedName>
</protein>
<dbReference type="SUPFAM" id="SSF53474">
    <property type="entry name" value="alpha/beta-Hydrolases"/>
    <property type="match status" value="1"/>
</dbReference>
<accession>A0ABR3PDZ3</accession>
<dbReference type="GeneID" id="95977066"/>
<evidence type="ECO:0000256" key="2">
    <source>
        <dbReference type="ARBA" id="ARBA00022801"/>
    </source>
</evidence>
<keyword evidence="5" id="KW-1185">Reference proteome</keyword>
<evidence type="ECO:0000259" key="3">
    <source>
        <dbReference type="Pfam" id="PF06441"/>
    </source>
</evidence>
<dbReference type="InterPro" id="IPR000639">
    <property type="entry name" value="Epox_hydrolase-like"/>
</dbReference>
<dbReference type="Gene3D" id="3.40.50.1820">
    <property type="entry name" value="alpha/beta hydrolase"/>
    <property type="match status" value="1"/>
</dbReference>
<evidence type="ECO:0000256" key="1">
    <source>
        <dbReference type="ARBA" id="ARBA00010088"/>
    </source>
</evidence>
<dbReference type="PRINTS" id="PR00412">
    <property type="entry name" value="EPOXHYDRLASE"/>
</dbReference>
<evidence type="ECO:0000313" key="5">
    <source>
        <dbReference type="Proteomes" id="UP001562354"/>
    </source>
</evidence>
<dbReference type="EMBL" id="JBFMKM010000008">
    <property type="protein sequence ID" value="KAL1304361.1"/>
    <property type="molecule type" value="Genomic_DNA"/>
</dbReference>
<dbReference type="InterPro" id="IPR010497">
    <property type="entry name" value="Epoxide_hydro_N"/>
</dbReference>
<dbReference type="PANTHER" id="PTHR21661">
    <property type="entry name" value="EPOXIDE HYDROLASE 1-RELATED"/>
    <property type="match status" value="1"/>
</dbReference>
<reference evidence="4 5" key="1">
    <citation type="submission" date="2024-07" db="EMBL/GenBank/DDBJ databases">
        <title>Draft sequence of the Neodothiora populina.</title>
        <authorList>
            <person name="Drown D.D."/>
            <person name="Schuette U.S."/>
            <person name="Buechlein A.B."/>
            <person name="Rusch D.R."/>
            <person name="Winton L.W."/>
            <person name="Adams G.A."/>
        </authorList>
    </citation>
    <scope>NUCLEOTIDE SEQUENCE [LARGE SCALE GENOMIC DNA]</scope>
    <source>
        <strain evidence="4 5">CPC 39397</strain>
    </source>
</reference>
<evidence type="ECO:0000313" key="4">
    <source>
        <dbReference type="EMBL" id="KAL1304361.1"/>
    </source>
</evidence>